<gene>
    <name evidence="1" type="ORF">NP777_37305</name>
</gene>
<organism evidence="1 2">
    <name type="scientific">Streptomyces rugosispiralis</name>
    <dbReference type="NCBI Taxonomy" id="2967341"/>
    <lineage>
        <taxon>Bacteria</taxon>
        <taxon>Bacillati</taxon>
        <taxon>Actinomycetota</taxon>
        <taxon>Actinomycetes</taxon>
        <taxon>Kitasatosporales</taxon>
        <taxon>Streptomycetaceae</taxon>
        <taxon>Streptomyces</taxon>
    </lineage>
</organism>
<dbReference type="RefSeq" id="WP_256654620.1">
    <property type="nucleotide sequence ID" value="NZ_JANIAA010000039.1"/>
</dbReference>
<keyword evidence="2" id="KW-1185">Reference proteome</keyword>
<name>A0ABT1VBC6_9ACTN</name>
<proteinExistence type="predicted"/>
<accession>A0ABT1VBC6</accession>
<dbReference type="EMBL" id="JANIAA010000039">
    <property type="protein sequence ID" value="MCQ8193816.1"/>
    <property type="molecule type" value="Genomic_DNA"/>
</dbReference>
<comment type="caution">
    <text evidence="1">The sequence shown here is derived from an EMBL/GenBank/DDBJ whole genome shotgun (WGS) entry which is preliminary data.</text>
</comment>
<evidence type="ECO:0000313" key="1">
    <source>
        <dbReference type="EMBL" id="MCQ8193816.1"/>
    </source>
</evidence>
<sequence>MDDAFTLLRRAADLLPEHAVAENGQTVGDVREEIEFQEWEMALDVPCAPGTHAGTATHGYIGRWPYVGNSRWALSSWYPG</sequence>
<dbReference type="Proteomes" id="UP001204746">
    <property type="component" value="Unassembled WGS sequence"/>
</dbReference>
<reference evidence="1 2" key="1">
    <citation type="submission" date="2022-07" db="EMBL/GenBank/DDBJ databases">
        <authorList>
            <person name="Phongsopitanun W."/>
            <person name="Tanasupawat S."/>
        </authorList>
    </citation>
    <scope>NUCLEOTIDE SEQUENCE [LARGE SCALE GENOMIC DNA]</scope>
    <source>
        <strain evidence="1 2">RCU-064</strain>
    </source>
</reference>
<evidence type="ECO:0000313" key="2">
    <source>
        <dbReference type="Proteomes" id="UP001204746"/>
    </source>
</evidence>
<protein>
    <submittedName>
        <fullName evidence="1">Uncharacterized protein</fullName>
    </submittedName>
</protein>